<dbReference type="Pfam" id="PF24850">
    <property type="entry name" value="CC_BshC"/>
    <property type="match status" value="1"/>
</dbReference>
<dbReference type="HAMAP" id="MF_01867">
    <property type="entry name" value="BshC"/>
    <property type="match status" value="1"/>
</dbReference>
<comment type="similarity">
    <text evidence="2">Belongs to the BshC family.</text>
</comment>
<dbReference type="AlphaFoldDB" id="A0A931E7Y5"/>
<sequence length="532" mass="60312">METTCTLLNYDKTNFFSGLALDYVQADEKLRPFYAHAVNIEGIKAAIEARQQFPQQRQVLADALKKQYESVQTSAAVRNNIALLLQNETFTVTTAHQPNIFTGPLYFIYKILHTIKLSATLKTQLPAYNFVPVYYMGSEDADIDELGSIKIDGVNYTWNTTQTGAVGRMKIDASFLQMLAQMHGQVGVLPFGNELVATFQKIYTRGKTIQQATLELVDHLFAQYGLVVVIPDNAELKQIFHSVVEKELLTGFSHKAVKSTITALEKNYKAQAGGRELNLFYLIDNKRERIEKQGDLFTVAALGLSFSPQEILAELNNHPERFSANVILRGAFQETILPNIVFIGGGGELAYWLELKQVFQEVAIPYPMLVLRNSFLVIEEKWAQKIIALGLQPKDMFSSSFDLMKQIVAERSSNQFALQEELKKVEILYKEIDTLASTVDQSLHAHVEALKTKAIKKLHELEKKMLRAEKRKFEAEQRNLDKIKAALFPGNNLQERTENIAYLYARFGARFITVLLEHSLTLEQQFCILTIK</sequence>
<feature type="domain" description="Bacillithiol biosynthesis BshC N-terminal Rossmann-like" evidence="3">
    <location>
        <begin position="6"/>
        <end position="373"/>
    </location>
</feature>
<feature type="coiled-coil region" evidence="2">
    <location>
        <begin position="451"/>
        <end position="486"/>
    </location>
</feature>
<gene>
    <name evidence="2 5" type="primary">bshC</name>
    <name evidence="5" type="ORF">I5907_16625</name>
</gene>
<accession>A0A931E7Y5</accession>
<dbReference type="EC" id="6.-.-.-" evidence="2"/>
<dbReference type="RefSeq" id="WP_196991932.1">
    <property type="nucleotide sequence ID" value="NZ_JADWYR010000002.1"/>
</dbReference>
<dbReference type="Proteomes" id="UP000628448">
    <property type="component" value="Unassembled WGS sequence"/>
</dbReference>
<proteinExistence type="inferred from homology"/>
<feature type="domain" description="Bacillithiol biosynthesis BshC C-terminal coiled-coil" evidence="4">
    <location>
        <begin position="375"/>
        <end position="530"/>
    </location>
</feature>
<evidence type="ECO:0000259" key="4">
    <source>
        <dbReference type="Pfam" id="PF24850"/>
    </source>
</evidence>
<dbReference type="InterPro" id="IPR011199">
    <property type="entry name" value="Bacillithiol_biosynth_BshC"/>
</dbReference>
<dbReference type="EMBL" id="JADWYR010000002">
    <property type="protein sequence ID" value="MBG9377867.1"/>
    <property type="molecule type" value="Genomic_DNA"/>
</dbReference>
<evidence type="ECO:0000313" key="5">
    <source>
        <dbReference type="EMBL" id="MBG9377867.1"/>
    </source>
</evidence>
<dbReference type="GO" id="GO:0016874">
    <property type="term" value="F:ligase activity"/>
    <property type="evidence" value="ECO:0007669"/>
    <property type="project" value="UniProtKB-UniRule"/>
</dbReference>
<dbReference type="InterPro" id="IPR055398">
    <property type="entry name" value="Rossmann-like_BshC"/>
</dbReference>
<dbReference type="NCBIfam" id="TIGR03998">
    <property type="entry name" value="thiol_BshC"/>
    <property type="match status" value="1"/>
</dbReference>
<dbReference type="Pfam" id="PF10079">
    <property type="entry name" value="Rossmann-like_BshC"/>
    <property type="match status" value="1"/>
</dbReference>
<keyword evidence="6" id="KW-1185">Reference proteome</keyword>
<comment type="caution">
    <text evidence="5">The sequence shown here is derived from an EMBL/GenBank/DDBJ whole genome shotgun (WGS) entry which is preliminary data.</text>
</comment>
<name>A0A931E7Y5_9BACT</name>
<keyword evidence="1 2" id="KW-0436">Ligase</keyword>
<evidence type="ECO:0000256" key="1">
    <source>
        <dbReference type="ARBA" id="ARBA00022598"/>
    </source>
</evidence>
<evidence type="ECO:0000256" key="2">
    <source>
        <dbReference type="HAMAP-Rule" id="MF_01867"/>
    </source>
</evidence>
<keyword evidence="2" id="KW-0175">Coiled coil</keyword>
<organism evidence="5 6">
    <name type="scientific">Panacibacter microcysteis</name>
    <dbReference type="NCBI Taxonomy" id="2793269"/>
    <lineage>
        <taxon>Bacteria</taxon>
        <taxon>Pseudomonadati</taxon>
        <taxon>Bacteroidota</taxon>
        <taxon>Chitinophagia</taxon>
        <taxon>Chitinophagales</taxon>
        <taxon>Chitinophagaceae</taxon>
        <taxon>Panacibacter</taxon>
    </lineage>
</organism>
<protein>
    <recommendedName>
        <fullName evidence="2">Putative cysteine ligase BshC</fullName>
        <ecNumber evidence="2">6.-.-.-</ecNumber>
    </recommendedName>
</protein>
<dbReference type="InterPro" id="IPR055399">
    <property type="entry name" value="CC_BshC"/>
</dbReference>
<evidence type="ECO:0000313" key="6">
    <source>
        <dbReference type="Proteomes" id="UP000628448"/>
    </source>
</evidence>
<reference evidence="5" key="1">
    <citation type="submission" date="2020-11" db="EMBL/GenBank/DDBJ databases">
        <title>Bacterial whole genome sequence for Panacibacter sp. DH6.</title>
        <authorList>
            <person name="Le V."/>
            <person name="Ko S."/>
            <person name="Ahn C.-Y."/>
            <person name="Oh H.-M."/>
        </authorList>
    </citation>
    <scope>NUCLEOTIDE SEQUENCE</scope>
    <source>
        <strain evidence="5">DH6</strain>
    </source>
</reference>
<evidence type="ECO:0000259" key="3">
    <source>
        <dbReference type="Pfam" id="PF10079"/>
    </source>
</evidence>